<proteinExistence type="predicted"/>
<organism evidence="2 3">
    <name type="scientific">Caenorhabditis briggsae</name>
    <dbReference type="NCBI Taxonomy" id="6238"/>
    <lineage>
        <taxon>Eukaryota</taxon>
        <taxon>Metazoa</taxon>
        <taxon>Ecdysozoa</taxon>
        <taxon>Nematoda</taxon>
        <taxon>Chromadorea</taxon>
        <taxon>Rhabditida</taxon>
        <taxon>Rhabditina</taxon>
        <taxon>Rhabditomorpha</taxon>
        <taxon>Rhabditoidea</taxon>
        <taxon>Rhabditidae</taxon>
        <taxon>Peloderinae</taxon>
        <taxon>Caenorhabditis</taxon>
    </lineage>
</organism>
<protein>
    <submittedName>
        <fullName evidence="2">Uncharacterized protein</fullName>
    </submittedName>
</protein>
<evidence type="ECO:0000313" key="2">
    <source>
        <dbReference type="EMBL" id="UMM21646.1"/>
    </source>
</evidence>
<dbReference type="Proteomes" id="UP000829354">
    <property type="component" value="Chromosome III"/>
</dbReference>
<evidence type="ECO:0000256" key="1">
    <source>
        <dbReference type="SAM" id="Phobius"/>
    </source>
</evidence>
<dbReference type="EMBL" id="CP092622">
    <property type="protein sequence ID" value="UMM21646.1"/>
    <property type="molecule type" value="Genomic_DNA"/>
</dbReference>
<reference evidence="2 3" key="1">
    <citation type="submission" date="2022-04" db="EMBL/GenBank/DDBJ databases">
        <title>Chromosome-level reference genomes for two strains of Caenorhabditis briggsae: an improved platform for comparative genomics.</title>
        <authorList>
            <person name="Stevens L."/>
            <person name="Andersen E."/>
        </authorList>
    </citation>
    <scope>NUCLEOTIDE SEQUENCE [LARGE SCALE GENOMIC DNA]</scope>
    <source>
        <strain evidence="2">VX34</strain>
        <tissue evidence="2">Whole-organism</tissue>
    </source>
</reference>
<feature type="transmembrane region" description="Helical" evidence="1">
    <location>
        <begin position="109"/>
        <end position="134"/>
    </location>
</feature>
<gene>
    <name evidence="2" type="ORF">L5515_003238</name>
</gene>
<keyword evidence="3" id="KW-1185">Reference proteome</keyword>
<keyword evidence="1" id="KW-0812">Transmembrane</keyword>
<dbReference type="AlphaFoldDB" id="A0AAE9JB87"/>
<accession>A0AAE9JB87</accession>
<name>A0AAE9JB87_CAEBR</name>
<keyword evidence="1" id="KW-0472">Membrane</keyword>
<sequence>MKAENFRCDDPSKEKVPLKVNRYFKEVFGPARSEGKYVYSRAFFNPKHTKIGCSKEKTCPDTTKAAENAGKTIKIWGVCILGPSNDYHFDDSNTPEKNGMPTYEKYGDLLGVGTGSSGRFFSLTLFLVSILAFYF</sequence>
<evidence type="ECO:0000313" key="3">
    <source>
        <dbReference type="Proteomes" id="UP000829354"/>
    </source>
</evidence>
<keyword evidence="1" id="KW-1133">Transmembrane helix</keyword>